<dbReference type="Gramene" id="OE9A111732T3">
    <property type="protein sequence ID" value="OE9A111732C3"/>
    <property type="gene ID" value="OE9A111732"/>
</dbReference>
<evidence type="ECO:0000313" key="3">
    <source>
        <dbReference type="Proteomes" id="UP000594638"/>
    </source>
</evidence>
<gene>
    <name evidence="2" type="ORF">OLEA9_A111732</name>
</gene>
<dbReference type="Gramene" id="OE9A111732T6">
    <property type="protein sequence ID" value="OE9A111732C6"/>
    <property type="gene ID" value="OE9A111732"/>
</dbReference>
<keyword evidence="1" id="KW-1133">Transmembrane helix</keyword>
<name>A0A8S0T9S0_OLEEU</name>
<comment type="caution">
    <text evidence="2">The sequence shown here is derived from an EMBL/GenBank/DDBJ whole genome shotgun (WGS) entry which is preliminary data.</text>
</comment>
<feature type="transmembrane region" description="Helical" evidence="1">
    <location>
        <begin position="160"/>
        <end position="181"/>
    </location>
</feature>
<evidence type="ECO:0000313" key="2">
    <source>
        <dbReference type="EMBL" id="CAA3000740.1"/>
    </source>
</evidence>
<keyword evidence="3" id="KW-1185">Reference proteome</keyword>
<proteinExistence type="predicted"/>
<dbReference type="OrthoDB" id="1934999at2759"/>
<dbReference type="EMBL" id="CACTIH010005708">
    <property type="protein sequence ID" value="CAA3000740.1"/>
    <property type="molecule type" value="Genomic_DNA"/>
</dbReference>
<dbReference type="AlphaFoldDB" id="A0A8S0T9S0"/>
<feature type="transmembrane region" description="Helical" evidence="1">
    <location>
        <begin position="93"/>
        <end position="115"/>
    </location>
</feature>
<evidence type="ECO:0000256" key="1">
    <source>
        <dbReference type="SAM" id="Phobius"/>
    </source>
</evidence>
<keyword evidence="1" id="KW-0812">Transmembrane</keyword>
<organism evidence="2 3">
    <name type="scientific">Olea europaea subsp. europaea</name>
    <dbReference type="NCBI Taxonomy" id="158383"/>
    <lineage>
        <taxon>Eukaryota</taxon>
        <taxon>Viridiplantae</taxon>
        <taxon>Streptophyta</taxon>
        <taxon>Embryophyta</taxon>
        <taxon>Tracheophyta</taxon>
        <taxon>Spermatophyta</taxon>
        <taxon>Magnoliopsida</taxon>
        <taxon>eudicotyledons</taxon>
        <taxon>Gunneridae</taxon>
        <taxon>Pentapetalae</taxon>
        <taxon>asterids</taxon>
        <taxon>lamiids</taxon>
        <taxon>Lamiales</taxon>
        <taxon>Oleaceae</taxon>
        <taxon>Oleeae</taxon>
        <taxon>Olea</taxon>
    </lineage>
</organism>
<feature type="transmembrane region" description="Helical" evidence="1">
    <location>
        <begin position="127"/>
        <end position="148"/>
    </location>
</feature>
<reference evidence="2 3" key="1">
    <citation type="submission" date="2019-12" db="EMBL/GenBank/DDBJ databases">
        <authorList>
            <person name="Alioto T."/>
            <person name="Alioto T."/>
            <person name="Gomez Garrido J."/>
        </authorList>
    </citation>
    <scope>NUCLEOTIDE SEQUENCE [LARGE SCALE GENOMIC DNA]</scope>
</reference>
<sequence length="227" mass="25472">MAHKISSPAVSGLKNWPSYNRPTSCMLTLKRNGICRASPKIQCIMNMVSGESNEPRKLRLEYVLDKSRKLWDNAPEPVKSFPWNKASENFVQLILDLVLAVVKFLSIPVFTITSVSEMSYCAHERKLYLIPIPFLVGVAVAGVLREAAVASSPSLKNAEVPWHLIAIAIFFTLLKLPGPYYPFWGRIFVPHFANGGLLRTLWFAFLWYRKPGKSSSTTAPECVAQCQ</sequence>
<accession>A0A8S0T9S0</accession>
<dbReference type="Proteomes" id="UP000594638">
    <property type="component" value="Unassembled WGS sequence"/>
</dbReference>
<dbReference type="PANTHER" id="PTHR36000">
    <property type="entry name" value="DEFECTIVE 1273 PROTEIN, PUTATIVE-RELATED"/>
    <property type="match status" value="1"/>
</dbReference>
<dbReference type="PANTHER" id="PTHR36000:SF2">
    <property type="entry name" value="DEFECTIVE 1273 PROTEIN, PUTATIVE-RELATED"/>
    <property type="match status" value="1"/>
</dbReference>
<protein>
    <submittedName>
        <fullName evidence="2">Uncharacterized protein LOC111379271 isoform X2</fullName>
    </submittedName>
</protein>
<keyword evidence="1" id="KW-0472">Membrane</keyword>